<evidence type="ECO:0000256" key="2">
    <source>
        <dbReference type="ARBA" id="ARBA00022969"/>
    </source>
</evidence>
<evidence type="ECO:0000256" key="3">
    <source>
        <dbReference type="ARBA" id="ARBA00023315"/>
    </source>
</evidence>
<dbReference type="RefSeq" id="WP_091270662.1">
    <property type="nucleotide sequence ID" value="NZ_FNDK01000001.1"/>
</dbReference>
<dbReference type="OrthoDB" id="1845399at2"/>
<name>A0A1G7Z364_9BACI</name>
<dbReference type="GO" id="GO:0003810">
    <property type="term" value="F:protein-glutamine gamma-glutamyltransferase activity"/>
    <property type="evidence" value="ECO:0007669"/>
    <property type="project" value="InterPro"/>
</dbReference>
<gene>
    <name evidence="4" type="ORF">SAMN05192534_101384</name>
</gene>
<organism evidence="4 5">
    <name type="scientific">Alteribacillus persepolensis</name>
    <dbReference type="NCBI Taxonomy" id="568899"/>
    <lineage>
        <taxon>Bacteria</taxon>
        <taxon>Bacillati</taxon>
        <taxon>Bacillota</taxon>
        <taxon>Bacilli</taxon>
        <taxon>Bacillales</taxon>
        <taxon>Bacillaceae</taxon>
        <taxon>Alteribacillus</taxon>
    </lineage>
</organism>
<evidence type="ECO:0000313" key="4">
    <source>
        <dbReference type="EMBL" id="SDH03168.1"/>
    </source>
</evidence>
<dbReference type="GO" id="GO:0030435">
    <property type="term" value="P:sporulation resulting in formation of a cellular spore"/>
    <property type="evidence" value="ECO:0007669"/>
    <property type="project" value="UniProtKB-KW"/>
</dbReference>
<proteinExistence type="inferred from homology"/>
<keyword evidence="1 4" id="KW-0808">Transferase</keyword>
<reference evidence="4 5" key="1">
    <citation type="submission" date="2016-10" db="EMBL/GenBank/DDBJ databases">
        <authorList>
            <person name="de Groot N.N."/>
        </authorList>
    </citation>
    <scope>NUCLEOTIDE SEQUENCE [LARGE SCALE GENOMIC DNA]</scope>
    <source>
        <strain evidence="4 5">DSM 21632</strain>
    </source>
</reference>
<keyword evidence="5" id="KW-1185">Reference proteome</keyword>
<protein>
    <submittedName>
        <fullName evidence="4">Protein-glutamine gamma-glutamyltransferase</fullName>
    </submittedName>
</protein>
<sequence>MIQIAGMVFQPSQYSPTNPTEQIILERLQADRSWHTYPSIGALTFEIRLRTNIIASAKALYESDAAFEVFASTRANPMYWFVTSTGAIQLKEGVHPSSAIRDIFLNGSQYGFECATAMIIIFYDGVLRTIGDNLFNTHFQHLVLYSWNFDPDLGLTTAYTNYFIPGDVVYFENPDFHPQMSQWRGENAVVLENDKYFGHGVGMQSAQNMIATLNELRKPNATHSAYLSDIVARPNFVQLALLSGQRQQHNRTKLIYIIITHNESSISLEQYIYYLHNEYHRWRDPM</sequence>
<evidence type="ECO:0000313" key="5">
    <source>
        <dbReference type="Proteomes" id="UP000199163"/>
    </source>
</evidence>
<dbReference type="EMBL" id="FNDK01000001">
    <property type="protein sequence ID" value="SDH03168.1"/>
    <property type="molecule type" value="Genomic_DNA"/>
</dbReference>
<keyword evidence="2" id="KW-0749">Sporulation</keyword>
<dbReference type="STRING" id="568899.SAMN05192534_101384"/>
<dbReference type="Proteomes" id="UP000199163">
    <property type="component" value="Unassembled WGS sequence"/>
</dbReference>
<dbReference type="NCBIfam" id="NF002869">
    <property type="entry name" value="PRK03187.1"/>
    <property type="match status" value="1"/>
</dbReference>
<dbReference type="AlphaFoldDB" id="A0A1G7Z364"/>
<dbReference type="HAMAP" id="MF_00727">
    <property type="entry name" value="Tgl"/>
    <property type="match status" value="1"/>
</dbReference>
<dbReference type="Pfam" id="PF20085">
    <property type="entry name" value="TGL"/>
    <property type="match status" value="1"/>
</dbReference>
<keyword evidence="3" id="KW-0012">Acyltransferase</keyword>
<accession>A0A1G7Z364</accession>
<dbReference type="InterPro" id="IPR020916">
    <property type="entry name" value="Gln_gamma-glutamylTfrase_bac"/>
</dbReference>
<evidence type="ECO:0000256" key="1">
    <source>
        <dbReference type="ARBA" id="ARBA00022679"/>
    </source>
</evidence>